<keyword evidence="1" id="KW-0812">Transmembrane</keyword>
<evidence type="ECO:0000313" key="2">
    <source>
        <dbReference type="EMBL" id="MBW3091410.1"/>
    </source>
</evidence>
<sequence length="53" mass="5844">MTDVMSIIILLLLAAVLAAVTLYVFYLVIKAAIRDGINESRLAVIETTDRNHV</sequence>
<dbReference type="EMBL" id="JAHBBH010000001">
    <property type="protein sequence ID" value="MBW3091410.1"/>
    <property type="molecule type" value="Genomic_DNA"/>
</dbReference>
<protein>
    <submittedName>
        <fullName evidence="2">Uncharacterized protein</fullName>
    </submittedName>
</protein>
<evidence type="ECO:0000256" key="1">
    <source>
        <dbReference type="SAM" id="Phobius"/>
    </source>
</evidence>
<reference evidence="2 3" key="1">
    <citation type="submission" date="2021-05" db="EMBL/GenBank/DDBJ databases">
        <title>Phylogenetic classification of ten novel species belonging to the genus Bifidobacterium comprising B. colchicus sp. nov., B. abeli sp. nov., B. bicoloris sp. nov., B. guerezis sp. nov., B. rosaliae sp. nov., B. santillanensis sp. nov., B. argentati sp. nov., B. amazzoni sp. nov., B. pluviali sp. nov., and B. pinnaculum sp. nov.</title>
        <authorList>
            <person name="Lugli G.A."/>
            <person name="Ruiz Garcia L."/>
            <person name="Margolles A."/>
            <person name="Ventura M."/>
        </authorList>
    </citation>
    <scope>NUCLEOTIDE SEQUENCE [LARGE SCALE GENOMIC DNA]</scope>
    <source>
        <strain evidence="2 3">82T10</strain>
    </source>
</reference>
<gene>
    <name evidence="2" type="ORF">KIH79_00275</name>
</gene>
<proteinExistence type="predicted"/>
<keyword evidence="1" id="KW-1133">Transmembrane helix</keyword>
<keyword evidence="3" id="KW-1185">Reference proteome</keyword>
<name>A0ABS6WBI1_9BIFI</name>
<dbReference type="RefSeq" id="WP_219057543.1">
    <property type="nucleotide sequence ID" value="NZ_JAHBBH010000001.1"/>
</dbReference>
<keyword evidence="1" id="KW-0472">Membrane</keyword>
<comment type="caution">
    <text evidence="2">The sequence shown here is derived from an EMBL/GenBank/DDBJ whole genome shotgun (WGS) entry which is preliminary data.</text>
</comment>
<organism evidence="2 3">
    <name type="scientific">Bifidobacterium miconis</name>
    <dbReference type="NCBI Taxonomy" id="2834435"/>
    <lineage>
        <taxon>Bacteria</taxon>
        <taxon>Bacillati</taxon>
        <taxon>Actinomycetota</taxon>
        <taxon>Actinomycetes</taxon>
        <taxon>Bifidobacteriales</taxon>
        <taxon>Bifidobacteriaceae</taxon>
        <taxon>Bifidobacterium</taxon>
    </lineage>
</organism>
<accession>A0ABS6WBI1</accession>
<evidence type="ECO:0000313" key="3">
    <source>
        <dbReference type="Proteomes" id="UP000700815"/>
    </source>
</evidence>
<feature type="transmembrane region" description="Helical" evidence="1">
    <location>
        <begin position="6"/>
        <end position="29"/>
    </location>
</feature>
<dbReference type="Proteomes" id="UP000700815">
    <property type="component" value="Unassembled WGS sequence"/>
</dbReference>